<protein>
    <submittedName>
        <fullName evidence="1">Uncharacterized protein</fullName>
    </submittedName>
</protein>
<name>A0ACB6QI93_9PLEO</name>
<organism evidence="1 2">
    <name type="scientific">Lindgomyces ingoldianus</name>
    <dbReference type="NCBI Taxonomy" id="673940"/>
    <lineage>
        <taxon>Eukaryota</taxon>
        <taxon>Fungi</taxon>
        <taxon>Dikarya</taxon>
        <taxon>Ascomycota</taxon>
        <taxon>Pezizomycotina</taxon>
        <taxon>Dothideomycetes</taxon>
        <taxon>Pleosporomycetidae</taxon>
        <taxon>Pleosporales</taxon>
        <taxon>Lindgomycetaceae</taxon>
        <taxon>Lindgomyces</taxon>
    </lineage>
</organism>
<evidence type="ECO:0000313" key="2">
    <source>
        <dbReference type="Proteomes" id="UP000799755"/>
    </source>
</evidence>
<proteinExistence type="predicted"/>
<sequence length="54" mass="5981">MDRASQALALGVLPGVSKSFWALADCHGSIKEKAQSQQHLYLWEEKALAKFIAH</sequence>
<dbReference type="Proteomes" id="UP000799755">
    <property type="component" value="Unassembled WGS sequence"/>
</dbReference>
<gene>
    <name evidence="1" type="ORF">BDR25DRAFT_238467</name>
</gene>
<evidence type="ECO:0000313" key="1">
    <source>
        <dbReference type="EMBL" id="KAF2465832.1"/>
    </source>
</evidence>
<keyword evidence="2" id="KW-1185">Reference proteome</keyword>
<reference evidence="1" key="1">
    <citation type="journal article" date="2020" name="Stud. Mycol.">
        <title>101 Dothideomycetes genomes: a test case for predicting lifestyles and emergence of pathogens.</title>
        <authorList>
            <person name="Haridas S."/>
            <person name="Albert R."/>
            <person name="Binder M."/>
            <person name="Bloem J."/>
            <person name="Labutti K."/>
            <person name="Salamov A."/>
            <person name="Andreopoulos B."/>
            <person name="Baker S."/>
            <person name="Barry K."/>
            <person name="Bills G."/>
            <person name="Bluhm B."/>
            <person name="Cannon C."/>
            <person name="Castanera R."/>
            <person name="Culley D."/>
            <person name="Daum C."/>
            <person name="Ezra D."/>
            <person name="Gonzalez J."/>
            <person name="Henrissat B."/>
            <person name="Kuo A."/>
            <person name="Liang C."/>
            <person name="Lipzen A."/>
            <person name="Lutzoni F."/>
            <person name="Magnuson J."/>
            <person name="Mondo S."/>
            <person name="Nolan M."/>
            <person name="Ohm R."/>
            <person name="Pangilinan J."/>
            <person name="Park H.-J."/>
            <person name="Ramirez L."/>
            <person name="Alfaro M."/>
            <person name="Sun H."/>
            <person name="Tritt A."/>
            <person name="Yoshinaga Y."/>
            <person name="Zwiers L.-H."/>
            <person name="Turgeon B."/>
            <person name="Goodwin S."/>
            <person name="Spatafora J."/>
            <person name="Crous P."/>
            <person name="Grigoriev I."/>
        </authorList>
    </citation>
    <scope>NUCLEOTIDE SEQUENCE</scope>
    <source>
        <strain evidence="1">ATCC 200398</strain>
    </source>
</reference>
<dbReference type="EMBL" id="MU003527">
    <property type="protein sequence ID" value="KAF2465832.1"/>
    <property type="molecule type" value="Genomic_DNA"/>
</dbReference>
<comment type="caution">
    <text evidence="1">The sequence shown here is derived from an EMBL/GenBank/DDBJ whole genome shotgun (WGS) entry which is preliminary data.</text>
</comment>
<accession>A0ACB6QI93</accession>